<organism evidence="3 4">
    <name type="scientific">Zalerion maritima</name>
    <dbReference type="NCBI Taxonomy" id="339359"/>
    <lineage>
        <taxon>Eukaryota</taxon>
        <taxon>Fungi</taxon>
        <taxon>Dikarya</taxon>
        <taxon>Ascomycota</taxon>
        <taxon>Pezizomycotina</taxon>
        <taxon>Sordariomycetes</taxon>
        <taxon>Lulworthiomycetidae</taxon>
        <taxon>Lulworthiales</taxon>
        <taxon>Lulworthiaceae</taxon>
        <taxon>Zalerion</taxon>
    </lineage>
</organism>
<evidence type="ECO:0000256" key="1">
    <source>
        <dbReference type="SAM" id="MobiDB-lite"/>
    </source>
</evidence>
<sequence length="174" mass="18515">MKATTTLQAAINGLFLLASISTSAPLSRRAGKMDPGLFTWNATDWVVGCSPAACGWGFNVTAPAGYIADAPEFQMTCGALYGAGWRDCRTTDGTDFELPAGSNVQAYWPPPAENETQADDDDDDAYVVRLAHVWYDADATAYWNATGEAIATTQTQSFGITGKLVEAAVQGYKP</sequence>
<dbReference type="Proteomes" id="UP001201980">
    <property type="component" value="Unassembled WGS sequence"/>
</dbReference>
<dbReference type="AlphaFoldDB" id="A0AAD5RPE3"/>
<dbReference type="EMBL" id="JAKWBI020000202">
    <property type="protein sequence ID" value="KAJ2899259.1"/>
    <property type="molecule type" value="Genomic_DNA"/>
</dbReference>
<keyword evidence="2" id="KW-0732">Signal</keyword>
<evidence type="ECO:0000313" key="4">
    <source>
        <dbReference type="Proteomes" id="UP001201980"/>
    </source>
</evidence>
<evidence type="ECO:0000256" key="2">
    <source>
        <dbReference type="SAM" id="SignalP"/>
    </source>
</evidence>
<gene>
    <name evidence="3" type="ORF">MKZ38_003309</name>
</gene>
<accession>A0AAD5RPE3</accession>
<feature type="signal peptide" evidence="2">
    <location>
        <begin position="1"/>
        <end position="23"/>
    </location>
</feature>
<proteinExistence type="predicted"/>
<keyword evidence="4" id="KW-1185">Reference proteome</keyword>
<evidence type="ECO:0000313" key="3">
    <source>
        <dbReference type="EMBL" id="KAJ2899259.1"/>
    </source>
</evidence>
<name>A0AAD5RPE3_9PEZI</name>
<feature type="chain" id="PRO_5041971756" evidence="2">
    <location>
        <begin position="24"/>
        <end position="174"/>
    </location>
</feature>
<protein>
    <submittedName>
        <fullName evidence="3">Uncharacterized protein</fullName>
    </submittedName>
</protein>
<reference evidence="3" key="1">
    <citation type="submission" date="2022-07" db="EMBL/GenBank/DDBJ databases">
        <title>Draft genome sequence of Zalerion maritima ATCC 34329, a (micro)plastics degrading marine fungus.</title>
        <authorList>
            <person name="Paco A."/>
            <person name="Goncalves M.F.M."/>
            <person name="Rocha-Santos T.A.P."/>
            <person name="Alves A."/>
        </authorList>
    </citation>
    <scope>NUCLEOTIDE SEQUENCE</scope>
    <source>
        <strain evidence="3">ATCC 34329</strain>
    </source>
</reference>
<feature type="region of interest" description="Disordered" evidence="1">
    <location>
        <begin position="102"/>
        <end position="121"/>
    </location>
</feature>
<comment type="caution">
    <text evidence="3">The sequence shown here is derived from an EMBL/GenBank/DDBJ whole genome shotgun (WGS) entry which is preliminary data.</text>
</comment>